<feature type="compositionally biased region" description="Basic and acidic residues" evidence="1">
    <location>
        <begin position="1"/>
        <end position="12"/>
    </location>
</feature>
<dbReference type="Gene3D" id="1.10.10.10">
    <property type="entry name" value="Winged helix-like DNA-binding domain superfamily/Winged helix DNA-binding domain"/>
    <property type="match status" value="1"/>
</dbReference>
<dbReference type="AlphaFoldDB" id="A0A8U0IDD5"/>
<feature type="region of interest" description="Disordered" evidence="1">
    <location>
        <begin position="1"/>
        <end position="29"/>
    </location>
</feature>
<evidence type="ECO:0000256" key="1">
    <source>
        <dbReference type="SAM" id="MobiDB-lite"/>
    </source>
</evidence>
<gene>
    <name evidence="2" type="ORF">M0R88_11065</name>
</gene>
<evidence type="ECO:0000313" key="3">
    <source>
        <dbReference type="Proteomes" id="UP000830434"/>
    </source>
</evidence>
<protein>
    <submittedName>
        <fullName evidence="2">Uncharacterized protein</fullName>
    </submittedName>
</protein>
<dbReference type="Proteomes" id="UP000830434">
    <property type="component" value="Chromosome"/>
</dbReference>
<organism evidence="2 3">
    <name type="scientific">Halorussus gelatinilyticus</name>
    <dbReference type="NCBI Taxonomy" id="2937524"/>
    <lineage>
        <taxon>Archaea</taxon>
        <taxon>Methanobacteriati</taxon>
        <taxon>Methanobacteriota</taxon>
        <taxon>Stenosarchaea group</taxon>
        <taxon>Halobacteria</taxon>
        <taxon>Halobacteriales</taxon>
        <taxon>Haladaptataceae</taxon>
        <taxon>Halorussus</taxon>
    </lineage>
</organism>
<dbReference type="GeneID" id="72190402"/>
<evidence type="ECO:0000313" key="2">
    <source>
        <dbReference type="EMBL" id="UPV99066.1"/>
    </source>
</evidence>
<sequence length="72" mass="8540">MPELRHVHQRLVDDDETQFTHSPDYGDNYYNDERERIQERLQELQDEGLVAVDGRGKPWRVTADGEQILTEE</sequence>
<name>A0A8U0IDD5_9EURY</name>
<dbReference type="EMBL" id="CP096658">
    <property type="protein sequence ID" value="UPV99066.1"/>
    <property type="molecule type" value="Genomic_DNA"/>
</dbReference>
<dbReference type="KEGG" id="haxz:M0R88_11065"/>
<dbReference type="InterPro" id="IPR036388">
    <property type="entry name" value="WH-like_DNA-bd_sf"/>
</dbReference>
<proteinExistence type="predicted"/>
<reference evidence="2" key="1">
    <citation type="submission" date="2022-04" db="EMBL/GenBank/DDBJ databases">
        <title>Diverse halophilic archaea isolated from saline environments.</title>
        <authorList>
            <person name="Cui H.-L."/>
        </authorList>
    </citation>
    <scope>NUCLEOTIDE SEQUENCE</scope>
    <source>
        <strain evidence="2">XZYJT40</strain>
    </source>
</reference>
<accession>A0A8U0IDD5</accession>
<dbReference type="RefSeq" id="WP_248653570.1">
    <property type="nucleotide sequence ID" value="NZ_CP096658.1"/>
</dbReference>
<keyword evidence="3" id="KW-1185">Reference proteome</keyword>